<evidence type="ECO:0000256" key="4">
    <source>
        <dbReference type="ARBA" id="ARBA00022496"/>
    </source>
</evidence>
<dbReference type="InterPro" id="IPR036942">
    <property type="entry name" value="Beta-barrel_TonB_sf"/>
</dbReference>
<evidence type="ECO:0000256" key="2">
    <source>
        <dbReference type="ARBA" id="ARBA00022448"/>
    </source>
</evidence>
<accession>A0ABQ3ID63</accession>
<keyword evidence="6 14" id="KW-0732">Signal</keyword>
<gene>
    <name evidence="17" type="ORF">GCM10011340_34420</name>
</gene>
<evidence type="ECO:0000256" key="13">
    <source>
        <dbReference type="RuleBase" id="RU003357"/>
    </source>
</evidence>
<organism evidence="17 18">
    <name type="scientific">Roseivirga thermotolerans</name>
    <dbReference type="NCBI Taxonomy" id="1758176"/>
    <lineage>
        <taxon>Bacteria</taxon>
        <taxon>Pseudomonadati</taxon>
        <taxon>Bacteroidota</taxon>
        <taxon>Cytophagia</taxon>
        <taxon>Cytophagales</taxon>
        <taxon>Roseivirgaceae</taxon>
        <taxon>Roseivirga</taxon>
    </lineage>
</organism>
<keyword evidence="18" id="KW-1185">Reference proteome</keyword>
<keyword evidence="7" id="KW-0408">Iron</keyword>
<dbReference type="Pfam" id="PF00593">
    <property type="entry name" value="TonB_dep_Rec_b-barrel"/>
    <property type="match status" value="1"/>
</dbReference>
<dbReference type="Pfam" id="PF07715">
    <property type="entry name" value="Plug"/>
    <property type="match status" value="1"/>
</dbReference>
<evidence type="ECO:0000256" key="7">
    <source>
        <dbReference type="ARBA" id="ARBA00023004"/>
    </source>
</evidence>
<keyword evidence="3 12" id="KW-1134">Transmembrane beta strand</keyword>
<feature type="signal peptide" evidence="14">
    <location>
        <begin position="1"/>
        <end position="19"/>
    </location>
</feature>
<evidence type="ECO:0000256" key="5">
    <source>
        <dbReference type="ARBA" id="ARBA00022692"/>
    </source>
</evidence>
<dbReference type="Gene3D" id="2.60.40.1120">
    <property type="entry name" value="Carboxypeptidase-like, regulatory domain"/>
    <property type="match status" value="1"/>
</dbReference>
<dbReference type="PANTHER" id="PTHR32552:SF68">
    <property type="entry name" value="FERRICHROME OUTER MEMBRANE TRANSPORTER_PHAGE RECEPTOR"/>
    <property type="match status" value="1"/>
</dbReference>
<evidence type="ECO:0000259" key="16">
    <source>
        <dbReference type="Pfam" id="PF07715"/>
    </source>
</evidence>
<keyword evidence="8" id="KW-0406">Ion transport</keyword>
<evidence type="ECO:0000256" key="14">
    <source>
        <dbReference type="SAM" id="SignalP"/>
    </source>
</evidence>
<dbReference type="PANTHER" id="PTHR32552">
    <property type="entry name" value="FERRICHROME IRON RECEPTOR-RELATED"/>
    <property type="match status" value="1"/>
</dbReference>
<dbReference type="Gene3D" id="2.40.170.20">
    <property type="entry name" value="TonB-dependent receptor, beta-barrel domain"/>
    <property type="match status" value="1"/>
</dbReference>
<dbReference type="PROSITE" id="PS52016">
    <property type="entry name" value="TONB_DEPENDENT_REC_3"/>
    <property type="match status" value="1"/>
</dbReference>
<dbReference type="Proteomes" id="UP000658258">
    <property type="component" value="Unassembled WGS sequence"/>
</dbReference>
<dbReference type="InterPro" id="IPR037066">
    <property type="entry name" value="Plug_dom_sf"/>
</dbReference>
<dbReference type="RefSeq" id="WP_189631545.1">
    <property type="nucleotide sequence ID" value="NZ_BNAG01000005.1"/>
</dbReference>
<keyword evidence="11 12" id="KW-0998">Cell outer membrane</keyword>
<evidence type="ECO:0000256" key="3">
    <source>
        <dbReference type="ARBA" id="ARBA00022452"/>
    </source>
</evidence>
<dbReference type="Pfam" id="PF13715">
    <property type="entry name" value="CarbopepD_reg_2"/>
    <property type="match status" value="1"/>
</dbReference>
<protein>
    <submittedName>
        <fullName evidence="17">TonB-dependent receptor</fullName>
    </submittedName>
</protein>
<keyword evidence="17" id="KW-0675">Receptor</keyword>
<sequence>MKKLFVASVLMLMFTQMYAQSNIKGKVVDSTTGEAVFGASVMLSPSQQGTVTNVSGEFELPNVASGNYTLMVSMIGYVKLSQKVTVNGTVELLLELVPDTRQLQDVIVTGTRANEKTPTTFTNVSAEEIEKQNLGQDLPFLLNWTPSVVVTSDAGAGVGYTGIRVRGSDPTRINVTINGIPVNDSESQGVYWVNMPDFASSTSSIQVQRGVGTSTNGAGAFGASINLLTNGVSSVPKAQVNTSVGSYNTQKYNAIYSTGLLANNWAFEGRLSRIASDGYIDRASSDLESYYVSGGYFGKKTSLQLIHFAGNEKTYQSWWGTPEARLRNDAAGIEEVIANNGYNAQQAANLRNSGRTFNYYLYDNQVDDYGQDHYQLHFSQNLAEGWNLNTALHYTRGAGFFEEFKEDEDLVDYGLQEVTVGNSTISSTDLIRRRWLDNDFYGITYDLNYEASKVQATLGGAFNEYDGLHFGEVIWARYASNGDIRHRWYESRSDKTDFNTYLKVNLQATEQLNLFADAQIRTVRYRGKGTDNDLRTIDFDHNYTFFNPKFGLTYNLSEQTALYGSFAVGNKEPNRSDIIDAVPGTAPSHETLNNIEFGFRKRTAKAAFEVNYYLMDYKNQLVLTGDVNDVGAGIRTNVPDSYRMGVELAGGMQVAEWFKWQANLTLSRNKIKAFEEIIYDYGPAFDEFNEIRTQFNDTDISFSPNVIAGAQLTFTPAQSFEVSLLSKYVGDQYLDNTSNENRKIDAFFVNDVRFNYTLATRFIRQIDLSLLVNNIFNVEYESNGYTFGYYGGLDYEVRENYYYPQAGTNFLFSVGFNF</sequence>
<comment type="caution">
    <text evidence="17">The sequence shown here is derived from an EMBL/GenBank/DDBJ whole genome shotgun (WGS) entry which is preliminary data.</text>
</comment>
<feature type="chain" id="PRO_5046303850" evidence="14">
    <location>
        <begin position="20"/>
        <end position="818"/>
    </location>
</feature>
<keyword evidence="9 13" id="KW-0798">TonB box</keyword>
<proteinExistence type="inferred from homology"/>
<name>A0ABQ3ID63_9BACT</name>
<keyword evidence="10 12" id="KW-0472">Membrane</keyword>
<evidence type="ECO:0000259" key="15">
    <source>
        <dbReference type="Pfam" id="PF00593"/>
    </source>
</evidence>
<feature type="domain" description="TonB-dependent receptor-like beta-barrel" evidence="15">
    <location>
        <begin position="342"/>
        <end position="775"/>
    </location>
</feature>
<dbReference type="InterPro" id="IPR012910">
    <property type="entry name" value="Plug_dom"/>
</dbReference>
<comment type="similarity">
    <text evidence="12 13">Belongs to the TonB-dependent receptor family.</text>
</comment>
<reference evidence="18" key="1">
    <citation type="journal article" date="2019" name="Int. J. Syst. Evol. Microbiol.">
        <title>The Global Catalogue of Microorganisms (GCM) 10K type strain sequencing project: providing services to taxonomists for standard genome sequencing and annotation.</title>
        <authorList>
            <consortium name="The Broad Institute Genomics Platform"/>
            <consortium name="The Broad Institute Genome Sequencing Center for Infectious Disease"/>
            <person name="Wu L."/>
            <person name="Ma J."/>
        </authorList>
    </citation>
    <scope>NUCLEOTIDE SEQUENCE [LARGE SCALE GENOMIC DNA]</scope>
    <source>
        <strain evidence="18">CGMCC 1.15111</strain>
    </source>
</reference>
<feature type="domain" description="TonB-dependent receptor plug" evidence="16">
    <location>
        <begin position="115"/>
        <end position="223"/>
    </location>
</feature>
<evidence type="ECO:0000256" key="6">
    <source>
        <dbReference type="ARBA" id="ARBA00022729"/>
    </source>
</evidence>
<dbReference type="InterPro" id="IPR008969">
    <property type="entry name" value="CarboxyPept-like_regulatory"/>
</dbReference>
<keyword evidence="4" id="KW-0410">Iron transport</keyword>
<dbReference type="EMBL" id="BNAG01000005">
    <property type="protein sequence ID" value="GHE74787.1"/>
    <property type="molecule type" value="Genomic_DNA"/>
</dbReference>
<evidence type="ECO:0000256" key="9">
    <source>
        <dbReference type="ARBA" id="ARBA00023077"/>
    </source>
</evidence>
<evidence type="ECO:0000256" key="11">
    <source>
        <dbReference type="ARBA" id="ARBA00023237"/>
    </source>
</evidence>
<evidence type="ECO:0000313" key="18">
    <source>
        <dbReference type="Proteomes" id="UP000658258"/>
    </source>
</evidence>
<evidence type="ECO:0000256" key="1">
    <source>
        <dbReference type="ARBA" id="ARBA00004571"/>
    </source>
</evidence>
<evidence type="ECO:0000256" key="8">
    <source>
        <dbReference type="ARBA" id="ARBA00023065"/>
    </source>
</evidence>
<comment type="subcellular location">
    <subcellularLocation>
        <location evidence="1 12">Cell outer membrane</location>
        <topology evidence="1 12">Multi-pass membrane protein</topology>
    </subcellularLocation>
</comment>
<keyword evidence="5 12" id="KW-0812">Transmembrane</keyword>
<dbReference type="Gene3D" id="2.170.130.10">
    <property type="entry name" value="TonB-dependent receptor, plug domain"/>
    <property type="match status" value="1"/>
</dbReference>
<dbReference type="InterPro" id="IPR039426">
    <property type="entry name" value="TonB-dep_rcpt-like"/>
</dbReference>
<keyword evidence="2 12" id="KW-0813">Transport</keyword>
<dbReference type="SUPFAM" id="SSF56935">
    <property type="entry name" value="Porins"/>
    <property type="match status" value="1"/>
</dbReference>
<evidence type="ECO:0000256" key="12">
    <source>
        <dbReference type="PROSITE-ProRule" id="PRU01360"/>
    </source>
</evidence>
<evidence type="ECO:0000313" key="17">
    <source>
        <dbReference type="EMBL" id="GHE74787.1"/>
    </source>
</evidence>
<dbReference type="SUPFAM" id="SSF49464">
    <property type="entry name" value="Carboxypeptidase regulatory domain-like"/>
    <property type="match status" value="1"/>
</dbReference>
<evidence type="ECO:0000256" key="10">
    <source>
        <dbReference type="ARBA" id="ARBA00023136"/>
    </source>
</evidence>
<dbReference type="InterPro" id="IPR000531">
    <property type="entry name" value="Beta-barrel_TonB"/>
</dbReference>